<comment type="caution">
    <text evidence="6">The sequence shown here is derived from an EMBL/GenBank/DDBJ whole genome shotgun (WGS) entry which is preliminary data.</text>
</comment>
<dbReference type="EMBL" id="CAJVRM010000529">
    <property type="protein sequence ID" value="CAG8981870.1"/>
    <property type="molecule type" value="Genomic_DNA"/>
</dbReference>
<dbReference type="AlphaFoldDB" id="A0A9N9Q6P6"/>
<feature type="region of interest" description="Disordered" evidence="5">
    <location>
        <begin position="169"/>
        <end position="192"/>
    </location>
</feature>
<keyword evidence="7" id="KW-1185">Reference proteome</keyword>
<protein>
    <recommendedName>
        <fullName evidence="2">Inclusion body clearance protein IML2</fullName>
    </recommendedName>
    <alternativeName>
        <fullName evidence="3">Inclusion body clearance protein iml2</fullName>
    </alternativeName>
</protein>
<accession>A0A9N9Q6P6</accession>
<feature type="compositionally biased region" description="Polar residues" evidence="5">
    <location>
        <begin position="169"/>
        <end position="188"/>
    </location>
</feature>
<evidence type="ECO:0000256" key="4">
    <source>
        <dbReference type="ARBA" id="ARBA00043897"/>
    </source>
</evidence>
<dbReference type="Proteomes" id="UP000701801">
    <property type="component" value="Unassembled WGS sequence"/>
</dbReference>
<sequence length="675" mass="76425">MTSWFRSVVKTAPAMTGEEEDRHLQHVENALLQLLNDDIAAADEILKQHGSSYHHLGRGISSFLASMLGAEKELLKDASNKLLLSESKNWEDMKVAQREPAAYRSKVYPPGTEYLLCYAVSQLTSAICGVMSGSVTEAVKGFYKLRKAYLTLDGILAAEEAYLNKQKGNISKSSHTTTENGNTIQTPHENGIGGEKEAEALRLATNSDDEDFEVVEDNKFLRPTTAQSELLDLDTAAVGITSHTDIFIHAGTRLCYGMLLVIFSMIENPLFNKILYIVGFKGDRKRGTRYLWQAARFDSFTSAIAGMALLGYYNGLVGFCDILPTDAGADDDLSGYPKARCRKLLTDMRTRYPDSKLWKMEEARMKGYDRDLAGAHEILAVNSDSNMKQIAVINIFEMSFTTMFLHEYEESAKSWQRVAELSEWSPAMYAYLSGVAYLELYREYRVHDTEKEKAAKFKKLAEECIRKAPPLTGKQKVMSKELPFDTMIRRKIEKWEGRAKTWKVDLADATGVSPFVEMIYLWNGARKQDVKLLEKSLALLNWERTSHPEKFEGDVDEMGAKGLLESCVLRNLKKYEEARSILMKEIVSLDKNLFKGPLNDDYIPASAHYELACIEWAEKDLPDTSKEVHREKVLKCDEYLGITKRWDAYVLDGRTSMKVITAENSVRRHRALMGY</sequence>
<evidence type="ECO:0000256" key="3">
    <source>
        <dbReference type="ARBA" id="ARBA00019539"/>
    </source>
</evidence>
<evidence type="ECO:0000256" key="5">
    <source>
        <dbReference type="SAM" id="MobiDB-lite"/>
    </source>
</evidence>
<name>A0A9N9Q6P6_9HELO</name>
<dbReference type="InterPro" id="IPR019412">
    <property type="entry name" value="IML2/TPR_39"/>
</dbReference>
<comment type="function">
    <text evidence="4">Inclusion body (IB) resident protein that interacts strongly with lipid droplet (LD) proteins. Involved in LD-mediated IB clearing after protein folding stress, probably by enabling access to the IBs of an LD-stored soluble sterol derivative that acts as a chaperone in inclusion clearing.</text>
</comment>
<dbReference type="GO" id="GO:0005829">
    <property type="term" value="C:cytosol"/>
    <property type="evidence" value="ECO:0007669"/>
    <property type="project" value="TreeGrafter"/>
</dbReference>
<evidence type="ECO:0000256" key="1">
    <source>
        <dbReference type="ARBA" id="ARBA00011408"/>
    </source>
</evidence>
<comment type="subunit">
    <text evidence="1">Interacts with lipid droplet proteins.</text>
</comment>
<evidence type="ECO:0000256" key="2">
    <source>
        <dbReference type="ARBA" id="ARBA00018424"/>
    </source>
</evidence>
<dbReference type="GO" id="GO:0005741">
    <property type="term" value="C:mitochondrial outer membrane"/>
    <property type="evidence" value="ECO:0007669"/>
    <property type="project" value="TreeGrafter"/>
</dbReference>
<proteinExistence type="predicted"/>
<dbReference type="OrthoDB" id="2154985at2759"/>
<evidence type="ECO:0000313" key="7">
    <source>
        <dbReference type="Proteomes" id="UP000701801"/>
    </source>
</evidence>
<dbReference type="PANTHER" id="PTHR31859:SF1">
    <property type="entry name" value="TETRATRICOPEPTIDE REPEAT PROTEIN 39C"/>
    <property type="match status" value="1"/>
</dbReference>
<reference evidence="6" key="1">
    <citation type="submission" date="2021-07" db="EMBL/GenBank/DDBJ databases">
        <authorList>
            <person name="Durling M."/>
        </authorList>
    </citation>
    <scope>NUCLEOTIDE SEQUENCE</scope>
</reference>
<dbReference type="PANTHER" id="PTHR31859">
    <property type="entry name" value="TETRATRICOPEPTIDE REPEAT PROTEIN 39 FAMILY MEMBER"/>
    <property type="match status" value="1"/>
</dbReference>
<gene>
    <name evidence="6" type="ORF">HYALB_00009546</name>
</gene>
<dbReference type="GO" id="GO:0005634">
    <property type="term" value="C:nucleus"/>
    <property type="evidence" value="ECO:0007669"/>
    <property type="project" value="TreeGrafter"/>
</dbReference>
<dbReference type="Pfam" id="PF10300">
    <property type="entry name" value="Iml2-TPR_39"/>
    <property type="match status" value="1"/>
</dbReference>
<organism evidence="6 7">
    <name type="scientific">Hymenoscyphus albidus</name>
    <dbReference type="NCBI Taxonomy" id="595503"/>
    <lineage>
        <taxon>Eukaryota</taxon>
        <taxon>Fungi</taxon>
        <taxon>Dikarya</taxon>
        <taxon>Ascomycota</taxon>
        <taxon>Pezizomycotina</taxon>
        <taxon>Leotiomycetes</taxon>
        <taxon>Helotiales</taxon>
        <taxon>Helotiaceae</taxon>
        <taxon>Hymenoscyphus</taxon>
    </lineage>
</organism>
<evidence type="ECO:0000313" key="6">
    <source>
        <dbReference type="EMBL" id="CAG8981870.1"/>
    </source>
</evidence>